<dbReference type="Proteomes" id="UP000536179">
    <property type="component" value="Unassembled WGS sequence"/>
</dbReference>
<keyword evidence="1" id="KW-1133">Transmembrane helix</keyword>
<keyword evidence="1" id="KW-0812">Transmembrane</keyword>
<name>A0A7W5E3F4_9BACT</name>
<evidence type="ECO:0000256" key="1">
    <source>
        <dbReference type="SAM" id="Phobius"/>
    </source>
</evidence>
<gene>
    <name evidence="2" type="ORF">FHS27_005285</name>
</gene>
<organism evidence="2 3">
    <name type="scientific">Aporhodopirellula rubra</name>
    <dbReference type="NCBI Taxonomy" id="980271"/>
    <lineage>
        <taxon>Bacteria</taxon>
        <taxon>Pseudomonadati</taxon>
        <taxon>Planctomycetota</taxon>
        <taxon>Planctomycetia</taxon>
        <taxon>Pirellulales</taxon>
        <taxon>Pirellulaceae</taxon>
        <taxon>Aporhodopirellula</taxon>
    </lineage>
</organism>
<accession>A0A7W5E3F4</accession>
<sequence length="65" mass="7281">MKEKVTQPSHPREVKSLLVSYEGVWWMMWAGGVGDGASGVWCLIELWRTEALRVCWCVGLTEGLG</sequence>
<dbReference type="AlphaFoldDB" id="A0A7W5E3F4"/>
<evidence type="ECO:0000313" key="2">
    <source>
        <dbReference type="EMBL" id="MBB3209445.1"/>
    </source>
</evidence>
<dbReference type="EMBL" id="JACHXU010000023">
    <property type="protein sequence ID" value="MBB3209445.1"/>
    <property type="molecule type" value="Genomic_DNA"/>
</dbReference>
<keyword evidence="1" id="KW-0472">Membrane</keyword>
<comment type="caution">
    <text evidence="2">The sequence shown here is derived from an EMBL/GenBank/DDBJ whole genome shotgun (WGS) entry which is preliminary data.</text>
</comment>
<proteinExistence type="predicted"/>
<evidence type="ECO:0000313" key="3">
    <source>
        <dbReference type="Proteomes" id="UP000536179"/>
    </source>
</evidence>
<feature type="transmembrane region" description="Helical" evidence="1">
    <location>
        <begin position="24"/>
        <end position="44"/>
    </location>
</feature>
<keyword evidence="3" id="KW-1185">Reference proteome</keyword>
<protein>
    <submittedName>
        <fullName evidence="2">Uncharacterized protein</fullName>
    </submittedName>
</protein>
<reference evidence="2 3" key="1">
    <citation type="submission" date="2020-08" db="EMBL/GenBank/DDBJ databases">
        <title>Genomic Encyclopedia of Type Strains, Phase III (KMG-III): the genomes of soil and plant-associated and newly described type strains.</title>
        <authorList>
            <person name="Whitman W."/>
        </authorList>
    </citation>
    <scope>NUCLEOTIDE SEQUENCE [LARGE SCALE GENOMIC DNA]</scope>
    <source>
        <strain evidence="2 3">CECT 8075</strain>
    </source>
</reference>